<proteinExistence type="predicted"/>
<keyword evidence="2" id="KW-1185">Reference proteome</keyword>
<dbReference type="Proteomes" id="UP001447188">
    <property type="component" value="Unassembled WGS sequence"/>
</dbReference>
<reference evidence="1 2" key="1">
    <citation type="submission" date="2024-02" db="EMBL/GenBank/DDBJ databases">
        <title>Discinaceae phylogenomics.</title>
        <authorList>
            <person name="Dirks A.C."/>
            <person name="James T.Y."/>
        </authorList>
    </citation>
    <scope>NUCLEOTIDE SEQUENCE [LARGE SCALE GENOMIC DNA]</scope>
    <source>
        <strain evidence="1 2">ACD0624</strain>
    </source>
</reference>
<name>A0ABR3GEG9_9PEZI</name>
<evidence type="ECO:0000313" key="2">
    <source>
        <dbReference type="Proteomes" id="UP001447188"/>
    </source>
</evidence>
<organism evidence="1 2">
    <name type="scientific">Discina gigas</name>
    <dbReference type="NCBI Taxonomy" id="1032678"/>
    <lineage>
        <taxon>Eukaryota</taxon>
        <taxon>Fungi</taxon>
        <taxon>Dikarya</taxon>
        <taxon>Ascomycota</taxon>
        <taxon>Pezizomycotina</taxon>
        <taxon>Pezizomycetes</taxon>
        <taxon>Pezizales</taxon>
        <taxon>Discinaceae</taxon>
        <taxon>Discina</taxon>
    </lineage>
</organism>
<dbReference type="EMBL" id="JBBBZM010000101">
    <property type="protein sequence ID" value="KAL0634193.1"/>
    <property type="molecule type" value="Genomic_DNA"/>
</dbReference>
<evidence type="ECO:0000313" key="1">
    <source>
        <dbReference type="EMBL" id="KAL0634193.1"/>
    </source>
</evidence>
<protein>
    <submittedName>
        <fullName evidence="1">Uncharacterized protein</fullName>
    </submittedName>
</protein>
<sequence length="249" mass="26956">MSRRFSRIIVPTEMVATWVVSSSIEELIERLGTHSEHVTQTLTIIEDIAIDQNEQVRLVGNSLADNVKGLTGTLETLSNELVGAIGNLDLSSDIAELTARFNEHVTRALAGAIENSATQARSIEHNLTSAITDSADVIEKSIIKELMGTIKNLKSDHINQAHNTEQVITNSADAISDPLVTDSGLVTQALEGMQRPSQNSQINRSGINGLCNKPSQNSQVTRSGINRFALCDLDTPLTLSCTGLNKHYL</sequence>
<accession>A0ABR3GEG9</accession>
<gene>
    <name evidence="1" type="ORF">Q9L58_006869</name>
</gene>
<comment type="caution">
    <text evidence="1">The sequence shown here is derived from an EMBL/GenBank/DDBJ whole genome shotgun (WGS) entry which is preliminary data.</text>
</comment>